<evidence type="ECO:0000259" key="1">
    <source>
        <dbReference type="Pfam" id="PF13470"/>
    </source>
</evidence>
<dbReference type="InterPro" id="IPR058652">
    <property type="entry name" value="VapC50_C"/>
</dbReference>
<feature type="domain" description="PIN" evidence="1">
    <location>
        <begin position="7"/>
        <end position="113"/>
    </location>
</feature>
<keyword evidence="4" id="KW-1185">Reference proteome</keyword>
<gene>
    <name evidence="3" type="ORF">Cha6605_1060</name>
</gene>
<dbReference type="PATRIC" id="fig|1173020.3.peg.1237"/>
<feature type="domain" description="VapC50 C-terminal" evidence="2">
    <location>
        <begin position="131"/>
        <end position="185"/>
    </location>
</feature>
<dbReference type="OrthoDB" id="271187at2"/>
<evidence type="ECO:0000313" key="3">
    <source>
        <dbReference type="EMBL" id="AFY92293.1"/>
    </source>
</evidence>
<dbReference type="eggNOG" id="COG1569">
    <property type="taxonomic scope" value="Bacteria"/>
</dbReference>
<dbReference type="EMBL" id="CP003600">
    <property type="protein sequence ID" value="AFY92293.1"/>
    <property type="molecule type" value="Genomic_DNA"/>
</dbReference>
<dbReference type="HOGENOM" id="CLU_096418_0_1_3"/>
<evidence type="ECO:0000259" key="2">
    <source>
        <dbReference type="Pfam" id="PF26343"/>
    </source>
</evidence>
<dbReference type="Pfam" id="PF13470">
    <property type="entry name" value="PIN_3"/>
    <property type="match status" value="1"/>
</dbReference>
<sequence>MAANIAVVYDACVLYPAPLRDLLVQLATTRIFRAKWTELIHDEWTRNLLIKRPDLNANRLARLRVLMNENVPDSLVTDFEQLIPTLELPDPEDRHVLAAAIATNAKIIVTFNLKDFPDVILARHGIVAQHPDVFVGNLIERYPQQVLQSVDTILSRLKNPPQTFDNHLETLANQGLISCVAMLRDLHNNI</sequence>
<organism evidence="3 4">
    <name type="scientific">Chamaesiphon minutus (strain ATCC 27169 / PCC 6605)</name>
    <dbReference type="NCBI Taxonomy" id="1173020"/>
    <lineage>
        <taxon>Bacteria</taxon>
        <taxon>Bacillati</taxon>
        <taxon>Cyanobacteriota</taxon>
        <taxon>Cyanophyceae</taxon>
        <taxon>Gomontiellales</taxon>
        <taxon>Chamaesiphonaceae</taxon>
        <taxon>Chamaesiphon</taxon>
    </lineage>
</organism>
<dbReference type="InterPro" id="IPR002716">
    <property type="entry name" value="PIN_dom"/>
</dbReference>
<evidence type="ECO:0000313" key="4">
    <source>
        <dbReference type="Proteomes" id="UP000010366"/>
    </source>
</evidence>
<dbReference type="KEGG" id="cmp:Cha6605_1060"/>
<dbReference type="InterPro" id="IPR029060">
    <property type="entry name" value="PIN-like_dom_sf"/>
</dbReference>
<dbReference type="AlphaFoldDB" id="K9UCE8"/>
<dbReference type="STRING" id="1173020.Cha6605_1060"/>
<accession>K9UCE8</accession>
<proteinExistence type="predicted"/>
<dbReference type="Proteomes" id="UP000010366">
    <property type="component" value="Chromosome"/>
</dbReference>
<dbReference type="Pfam" id="PF26343">
    <property type="entry name" value="VapC50_C"/>
    <property type="match status" value="1"/>
</dbReference>
<name>K9UCE8_CHAP6</name>
<dbReference type="RefSeq" id="WP_015158483.1">
    <property type="nucleotide sequence ID" value="NC_019697.1"/>
</dbReference>
<protein>
    <submittedName>
        <fullName evidence="3">Uncharacterized protein</fullName>
    </submittedName>
</protein>
<dbReference type="SUPFAM" id="SSF88723">
    <property type="entry name" value="PIN domain-like"/>
    <property type="match status" value="1"/>
</dbReference>
<reference evidence="3 4" key="1">
    <citation type="submission" date="2012-05" db="EMBL/GenBank/DDBJ databases">
        <title>Finished chromosome of genome of Chamaesiphon sp. PCC 6605.</title>
        <authorList>
            <consortium name="US DOE Joint Genome Institute"/>
            <person name="Gugger M."/>
            <person name="Coursin T."/>
            <person name="Rippka R."/>
            <person name="Tandeau De Marsac N."/>
            <person name="Huntemann M."/>
            <person name="Wei C.-L."/>
            <person name="Han J."/>
            <person name="Detter J.C."/>
            <person name="Han C."/>
            <person name="Tapia R."/>
            <person name="Chen A."/>
            <person name="Kyrpides N."/>
            <person name="Mavromatis K."/>
            <person name="Markowitz V."/>
            <person name="Szeto E."/>
            <person name="Ivanova N."/>
            <person name="Pagani I."/>
            <person name="Pati A."/>
            <person name="Goodwin L."/>
            <person name="Nordberg H.P."/>
            <person name="Cantor M.N."/>
            <person name="Hua S.X."/>
            <person name="Woyke T."/>
            <person name="Kerfeld C.A."/>
        </authorList>
    </citation>
    <scope>NUCLEOTIDE SEQUENCE [LARGE SCALE GENOMIC DNA]</scope>
    <source>
        <strain evidence="4">ATCC 27169 / PCC 6605</strain>
    </source>
</reference>